<evidence type="ECO:0000313" key="2">
    <source>
        <dbReference type="EMBL" id="GAA4239609.1"/>
    </source>
</evidence>
<comment type="caution">
    <text evidence="2">The sequence shown here is derived from an EMBL/GenBank/DDBJ whole genome shotgun (WGS) entry which is preliminary data.</text>
</comment>
<feature type="compositionally biased region" description="Pro residues" evidence="1">
    <location>
        <begin position="73"/>
        <end position="85"/>
    </location>
</feature>
<protein>
    <submittedName>
        <fullName evidence="2">Uncharacterized protein</fullName>
    </submittedName>
</protein>
<feature type="region of interest" description="Disordered" evidence="1">
    <location>
        <begin position="20"/>
        <end position="121"/>
    </location>
</feature>
<keyword evidence="3" id="KW-1185">Reference proteome</keyword>
<proteinExistence type="predicted"/>
<dbReference type="EMBL" id="BAABAS010000021">
    <property type="protein sequence ID" value="GAA4239609.1"/>
    <property type="molecule type" value="Genomic_DNA"/>
</dbReference>
<reference evidence="3" key="1">
    <citation type="journal article" date="2019" name="Int. J. Syst. Evol. Microbiol.">
        <title>The Global Catalogue of Microorganisms (GCM) 10K type strain sequencing project: providing services to taxonomists for standard genome sequencing and annotation.</title>
        <authorList>
            <consortium name="The Broad Institute Genomics Platform"/>
            <consortium name="The Broad Institute Genome Sequencing Center for Infectious Disease"/>
            <person name="Wu L."/>
            <person name="Ma J."/>
        </authorList>
    </citation>
    <scope>NUCLEOTIDE SEQUENCE [LARGE SCALE GENOMIC DNA]</scope>
    <source>
        <strain evidence="3">JCM 17440</strain>
    </source>
</reference>
<evidence type="ECO:0000313" key="3">
    <source>
        <dbReference type="Proteomes" id="UP001501710"/>
    </source>
</evidence>
<accession>A0ABP8CIC0</accession>
<gene>
    <name evidence="2" type="ORF">GCM10022254_60310</name>
</gene>
<sequence>METVLVSVLPSCSCISAAISPPWQRVPPPAGAPPPPVGAPVPVPPPFPPPPPGAFDAEPFDGRLTSGGDDPVPEPVPEPEAPVPPSLEQAASEAVRTSADAARTSSDPRSAIGFINVPPNQ</sequence>
<organism evidence="2 3">
    <name type="scientific">Actinomadura meridiana</name>
    <dbReference type="NCBI Taxonomy" id="559626"/>
    <lineage>
        <taxon>Bacteria</taxon>
        <taxon>Bacillati</taxon>
        <taxon>Actinomycetota</taxon>
        <taxon>Actinomycetes</taxon>
        <taxon>Streptosporangiales</taxon>
        <taxon>Thermomonosporaceae</taxon>
        <taxon>Actinomadura</taxon>
    </lineage>
</organism>
<feature type="compositionally biased region" description="Pro residues" evidence="1">
    <location>
        <begin position="24"/>
        <end position="53"/>
    </location>
</feature>
<name>A0ABP8CIC0_9ACTN</name>
<dbReference type="Proteomes" id="UP001501710">
    <property type="component" value="Unassembled WGS sequence"/>
</dbReference>
<evidence type="ECO:0000256" key="1">
    <source>
        <dbReference type="SAM" id="MobiDB-lite"/>
    </source>
</evidence>